<keyword evidence="2" id="KW-1185">Reference proteome</keyword>
<reference evidence="1 2" key="1">
    <citation type="journal article" date="2016" name="Mol. Biol. Evol.">
        <title>Comparative Genomics of Early-Diverging Mushroom-Forming Fungi Provides Insights into the Origins of Lignocellulose Decay Capabilities.</title>
        <authorList>
            <person name="Nagy L.G."/>
            <person name="Riley R."/>
            <person name="Tritt A."/>
            <person name="Adam C."/>
            <person name="Daum C."/>
            <person name="Floudas D."/>
            <person name="Sun H."/>
            <person name="Yadav J.S."/>
            <person name="Pangilinan J."/>
            <person name="Larsson K.H."/>
            <person name="Matsuura K."/>
            <person name="Barry K."/>
            <person name="Labutti K."/>
            <person name="Kuo R."/>
            <person name="Ohm R.A."/>
            <person name="Bhattacharya S.S."/>
            <person name="Shirouzu T."/>
            <person name="Yoshinaga Y."/>
            <person name="Martin F.M."/>
            <person name="Grigoriev I.V."/>
            <person name="Hibbett D.S."/>
        </authorList>
    </citation>
    <scope>NUCLEOTIDE SEQUENCE [LARGE SCALE GENOMIC DNA]</scope>
    <source>
        <strain evidence="1 2">HHB12029</strain>
    </source>
</reference>
<proteinExistence type="predicted"/>
<dbReference type="InParanoid" id="A0A165EZF8"/>
<organism evidence="1 2">
    <name type="scientific">Exidia glandulosa HHB12029</name>
    <dbReference type="NCBI Taxonomy" id="1314781"/>
    <lineage>
        <taxon>Eukaryota</taxon>
        <taxon>Fungi</taxon>
        <taxon>Dikarya</taxon>
        <taxon>Basidiomycota</taxon>
        <taxon>Agaricomycotina</taxon>
        <taxon>Agaricomycetes</taxon>
        <taxon>Auriculariales</taxon>
        <taxon>Exidiaceae</taxon>
        <taxon>Exidia</taxon>
    </lineage>
</organism>
<dbReference type="Proteomes" id="UP000077266">
    <property type="component" value="Unassembled WGS sequence"/>
</dbReference>
<name>A0A165EZF8_EXIGL</name>
<gene>
    <name evidence="1" type="ORF">EXIGLDRAFT_186942</name>
</gene>
<accession>A0A165EZF8</accession>
<dbReference type="AlphaFoldDB" id="A0A165EZF8"/>
<protein>
    <submittedName>
        <fullName evidence="1">Uncharacterized protein</fullName>
    </submittedName>
</protein>
<evidence type="ECO:0000313" key="2">
    <source>
        <dbReference type="Proteomes" id="UP000077266"/>
    </source>
</evidence>
<dbReference type="EMBL" id="KV426109">
    <property type="protein sequence ID" value="KZV88047.1"/>
    <property type="molecule type" value="Genomic_DNA"/>
</dbReference>
<sequence length="107" mass="11962">MHCITTTHPFIHPVPLLPSRIVLSHFIALLGSLGCIVSRRPPWYRALQGRSRGLLPLARFRACSLPSCSGLSIPLLQYNPPLHSTRFVLCRRLKGDRREGSVHCAGR</sequence>
<evidence type="ECO:0000313" key="1">
    <source>
        <dbReference type="EMBL" id="KZV88047.1"/>
    </source>
</evidence>